<accession>A0A0A0M6J0</accession>
<feature type="chain" id="PRO_5001966582" evidence="1">
    <location>
        <begin position="26"/>
        <end position="561"/>
    </location>
</feature>
<dbReference type="RefSeq" id="WP_027070430.1">
    <property type="nucleotide sequence ID" value="NZ_AUHT01000012.1"/>
</dbReference>
<dbReference type="STRING" id="1385515.GCA_000423325_02434"/>
<dbReference type="Proteomes" id="UP000030003">
    <property type="component" value="Unassembled WGS sequence"/>
</dbReference>
<gene>
    <name evidence="2" type="ORF">N791_01090</name>
</gene>
<evidence type="ECO:0000256" key="1">
    <source>
        <dbReference type="SAM" id="SignalP"/>
    </source>
</evidence>
<dbReference type="eggNOG" id="ENOG50317K8">
    <property type="taxonomic scope" value="Bacteria"/>
</dbReference>
<keyword evidence="1" id="KW-0732">Signal</keyword>
<comment type="caution">
    <text evidence="2">The sequence shown here is derived from an EMBL/GenBank/DDBJ whole genome shotgun (WGS) entry which is preliminary data.</text>
</comment>
<keyword evidence="3" id="KW-1185">Reference proteome</keyword>
<dbReference type="AlphaFoldDB" id="A0A0A0M6J0"/>
<proteinExistence type="predicted"/>
<reference evidence="2 3" key="1">
    <citation type="submission" date="2013-08" db="EMBL/GenBank/DDBJ databases">
        <title>Genomic analysis of Lysobacter defluvii.</title>
        <authorList>
            <person name="Wang Q."/>
            <person name="Wang G."/>
        </authorList>
    </citation>
    <scope>NUCLEOTIDE SEQUENCE [LARGE SCALE GENOMIC DNA]</scope>
    <source>
        <strain evidence="2 3">IMMIB APB-9</strain>
    </source>
</reference>
<name>A0A0A0M6J0_9GAMM</name>
<evidence type="ECO:0000313" key="2">
    <source>
        <dbReference type="EMBL" id="KGO98613.1"/>
    </source>
</evidence>
<organism evidence="2 3">
    <name type="scientific">Lysobacter defluvii IMMIB APB-9 = DSM 18482</name>
    <dbReference type="NCBI Taxonomy" id="1385515"/>
    <lineage>
        <taxon>Bacteria</taxon>
        <taxon>Pseudomonadati</taxon>
        <taxon>Pseudomonadota</taxon>
        <taxon>Gammaproteobacteria</taxon>
        <taxon>Lysobacterales</taxon>
        <taxon>Lysobacteraceae</taxon>
        <taxon>Novilysobacter</taxon>
    </lineage>
</organism>
<evidence type="ECO:0000313" key="3">
    <source>
        <dbReference type="Proteomes" id="UP000030003"/>
    </source>
</evidence>
<sequence length="561" mass="58329">MKVTLKKTAMALAVATLAASPVAFAQSVDDQNADADIDHQHRVNEDWDINVQDIRNYETTVVDNRDYDVTVDDTRNFETNVINRDIDVVDADITVDDTRNFETNVINRNYAENVTVDADVDADVDLVLDAAAVIRYNGQFNETVNDREDSWTTSEDHSYTSDIATTESHSYSSTWDVTANEDVDIDSDIRREQNEHGRSVYLSKDLSLDSDIDINGDIELTGDIDVDSAAIAVVDGRQTTAGNTGNNSLLDNDAQIADDAAGGASGNLGFNVAAGDNNSQDNAAALSAADASFAFGMADAEIFNSQVGANNLTNNSGVTNDANVGGAAFNGASGNISVNVASGNNNAQRNSLAASVATSAYAQASVASDQTSGGNVTNNAGRFETQVGTLQFSLTGGISGVDGSQATYEETGMSYQHANLYPELWGADTNGGDHNSSPRLGHADWDGDIQGATLNPTREGELDEFGMPHGGIAFDNVNEGVIDLSEAELEASLSGTAQYAYQVAVMATNNASLDGSAFNGASGNIGVNIASGSGNLQSNSLSLAVAQPSTGGGNGGGNGGG</sequence>
<dbReference type="OrthoDB" id="5833205at2"/>
<protein>
    <submittedName>
        <fullName evidence="2">Adhesin</fullName>
    </submittedName>
</protein>
<feature type="signal peptide" evidence="1">
    <location>
        <begin position="1"/>
        <end position="25"/>
    </location>
</feature>
<dbReference type="EMBL" id="AVBH01000064">
    <property type="protein sequence ID" value="KGO98613.1"/>
    <property type="molecule type" value="Genomic_DNA"/>
</dbReference>